<keyword evidence="2" id="KW-1133">Transmembrane helix</keyword>
<evidence type="ECO:0000256" key="2">
    <source>
        <dbReference type="SAM" id="Phobius"/>
    </source>
</evidence>
<evidence type="ECO:0000259" key="3">
    <source>
        <dbReference type="Pfam" id="PF13968"/>
    </source>
</evidence>
<feature type="transmembrane region" description="Helical" evidence="2">
    <location>
        <begin position="380"/>
        <end position="407"/>
    </location>
</feature>
<feature type="region of interest" description="Disordered" evidence="1">
    <location>
        <begin position="1"/>
        <end position="22"/>
    </location>
</feature>
<feature type="region of interest" description="Disordered" evidence="1">
    <location>
        <begin position="208"/>
        <end position="228"/>
    </location>
</feature>
<organism evidence="4">
    <name type="scientific">Ananas comosus var. bracteatus</name>
    <name type="common">red pineapple</name>
    <dbReference type="NCBI Taxonomy" id="296719"/>
    <lineage>
        <taxon>Eukaryota</taxon>
        <taxon>Viridiplantae</taxon>
        <taxon>Streptophyta</taxon>
        <taxon>Embryophyta</taxon>
        <taxon>Tracheophyta</taxon>
        <taxon>Spermatophyta</taxon>
        <taxon>Magnoliopsida</taxon>
        <taxon>Liliopsida</taxon>
        <taxon>Poales</taxon>
        <taxon>Bromeliaceae</taxon>
        <taxon>Bromelioideae</taxon>
        <taxon>Ananas</taxon>
    </lineage>
</organism>
<evidence type="ECO:0000256" key="1">
    <source>
        <dbReference type="SAM" id="MobiDB-lite"/>
    </source>
</evidence>
<dbReference type="Pfam" id="PF04578">
    <property type="entry name" value="DUF594"/>
    <property type="match status" value="1"/>
</dbReference>
<keyword evidence="2" id="KW-0472">Membrane</keyword>
<feature type="compositionally biased region" description="Low complexity" evidence="1">
    <location>
        <begin position="212"/>
        <end position="222"/>
    </location>
</feature>
<feature type="transmembrane region" description="Helical" evidence="2">
    <location>
        <begin position="35"/>
        <end position="56"/>
    </location>
</feature>
<gene>
    <name evidence="4" type="ORF">CB5_LOCUS14200</name>
</gene>
<keyword evidence="2" id="KW-0812">Transmembrane</keyword>
<dbReference type="AlphaFoldDB" id="A0A6V7PJH9"/>
<dbReference type="InterPro" id="IPR007658">
    <property type="entry name" value="DUF594"/>
</dbReference>
<feature type="transmembrane region" description="Helical" evidence="2">
    <location>
        <begin position="144"/>
        <end position="169"/>
    </location>
</feature>
<proteinExistence type="predicted"/>
<feature type="transmembrane region" description="Helical" evidence="2">
    <location>
        <begin position="68"/>
        <end position="86"/>
    </location>
</feature>
<dbReference type="EMBL" id="LR862148">
    <property type="protein sequence ID" value="CAD1830989.1"/>
    <property type="molecule type" value="Genomic_DNA"/>
</dbReference>
<feature type="transmembrane region" description="Helical" evidence="2">
    <location>
        <begin position="428"/>
        <end position="447"/>
    </location>
</feature>
<name>A0A6V7PJH9_ANACO</name>
<dbReference type="InterPro" id="IPR025315">
    <property type="entry name" value="DUF4220"/>
</dbReference>
<sequence length="781" mass="87476">MAQAQQYSGDGPTPSPYGACGEGHKHTDALTADGLMVVVSAIMGLLAGLLLVRGLLCRLSGTATTHPTVRFFLWVVFALLLPLTSYMFSEAKKKSDDALRPQLILLWMLLAELLRKKLDGIRTINASPLQGVNKQSTWDAVDQIVSIAWLGYLIYTHAVEWVFIILWAFSIIKVAQRVAAVEVAKRSFALGENPHLIAGYMRQLSAEEAEEQQQQQETAATGGEEENSTSTVMMACRYVIMGEDKAKRKAGPHSYSLQLSDAKEREKMMTVGDVWRLAASGSDALFSSERLNLKDLCLSFALYKLLRRRFEEYPSAEAGRRKSLDFLLCGLLGDDKDISPHDRRSAEEHKGERVFRVIEDELSFLSDYYYSTIRVTLPNLWFFLLNCVLALVIPLFCCIVILSAAYVTSPPDDVVSCLVDQVEHDARVITIYDLIVTLLLIATLFLLEYAECVVYVLSDWVMVSLLCTYAKKPLWRRSASVRWALTALRRVKTCLKRPDLKLNQHSILEPRGRTLRIFSQLVLRRRFLKVQSMLLKPVLCRRFLGVRSTPVPKKVKAAIVKYLTDNGGRCPMPHIRESVLLPVCETDGAAEKIIVWHIATCLYEMRHPSQQQPRQSDEHDTQVNRGIAETLSKYCGYLLALAPELLPDDAAATTTAYKAAVKEIQDAILKGQDHKAGDFERVMRMRKAKGTAAERGAELGHQLVEAVGDERRVWKVLAERWTEIVVYIAPSDDVKSHARALAHGGEFITHIWALLTHGGILRWPAADENAPPPPPADQSPV</sequence>
<protein>
    <recommendedName>
        <fullName evidence="3">DUF4220 domain-containing protein</fullName>
    </recommendedName>
</protein>
<reference evidence="4" key="1">
    <citation type="submission" date="2020-07" db="EMBL/GenBank/DDBJ databases">
        <authorList>
            <person name="Lin J."/>
        </authorList>
    </citation>
    <scope>NUCLEOTIDE SEQUENCE</scope>
</reference>
<accession>A0A6V7PJH9</accession>
<dbReference type="PANTHER" id="PTHR31325">
    <property type="entry name" value="OS01G0798800 PROTEIN-RELATED"/>
    <property type="match status" value="1"/>
</dbReference>
<dbReference type="Pfam" id="PF13968">
    <property type="entry name" value="DUF4220"/>
    <property type="match status" value="1"/>
</dbReference>
<evidence type="ECO:0000313" key="4">
    <source>
        <dbReference type="EMBL" id="CAD1830989.1"/>
    </source>
</evidence>
<feature type="domain" description="DUF4220" evidence="3">
    <location>
        <begin position="74"/>
        <end position="509"/>
    </location>
</feature>